<feature type="region of interest" description="Disordered" evidence="3">
    <location>
        <begin position="1"/>
        <end position="23"/>
    </location>
</feature>
<feature type="compositionally biased region" description="Polar residues" evidence="3">
    <location>
        <begin position="1"/>
        <end position="14"/>
    </location>
</feature>
<evidence type="ECO:0000256" key="1">
    <source>
        <dbReference type="ARBA" id="ARBA00022737"/>
    </source>
</evidence>
<dbReference type="GO" id="GO:0003729">
    <property type="term" value="F:mRNA binding"/>
    <property type="evidence" value="ECO:0007669"/>
    <property type="project" value="UniProtKB-ARBA"/>
</dbReference>
<evidence type="ECO:0000256" key="3">
    <source>
        <dbReference type="SAM" id="MobiDB-lite"/>
    </source>
</evidence>
<dbReference type="InterPro" id="IPR011990">
    <property type="entry name" value="TPR-like_helical_dom_sf"/>
</dbReference>
<dbReference type="OMA" id="SGRKHDH"/>
<keyword evidence="5" id="KW-1185">Reference proteome</keyword>
<feature type="repeat" description="PPR" evidence="2">
    <location>
        <begin position="135"/>
        <end position="169"/>
    </location>
</feature>
<feature type="repeat" description="PPR" evidence="2">
    <location>
        <begin position="782"/>
        <end position="817"/>
    </location>
</feature>
<reference evidence="4" key="1">
    <citation type="submission" date="2021-08" db="EMBL/GenBank/DDBJ databases">
        <title>WGS assembly of Ceratopteris richardii.</title>
        <authorList>
            <person name="Marchant D.B."/>
            <person name="Chen G."/>
            <person name="Jenkins J."/>
            <person name="Shu S."/>
            <person name="Leebens-Mack J."/>
            <person name="Grimwood J."/>
            <person name="Schmutz J."/>
            <person name="Soltis P."/>
            <person name="Soltis D."/>
            <person name="Chen Z.-H."/>
        </authorList>
    </citation>
    <scope>NUCLEOTIDE SEQUENCE</scope>
    <source>
        <strain evidence="4">Whitten #5841</strain>
        <tissue evidence="4">Leaf</tissue>
    </source>
</reference>
<dbReference type="OrthoDB" id="185373at2759"/>
<keyword evidence="1" id="KW-0677">Repeat</keyword>
<dbReference type="FunFam" id="1.25.40.10:FF:000227">
    <property type="entry name" value="Pentatricopeptide repeat-containing protein At3g13880"/>
    <property type="match status" value="1"/>
</dbReference>
<organism evidence="4 5">
    <name type="scientific">Ceratopteris richardii</name>
    <name type="common">Triangle waterfern</name>
    <dbReference type="NCBI Taxonomy" id="49495"/>
    <lineage>
        <taxon>Eukaryota</taxon>
        <taxon>Viridiplantae</taxon>
        <taxon>Streptophyta</taxon>
        <taxon>Embryophyta</taxon>
        <taxon>Tracheophyta</taxon>
        <taxon>Polypodiopsida</taxon>
        <taxon>Polypodiidae</taxon>
        <taxon>Polypodiales</taxon>
        <taxon>Pteridineae</taxon>
        <taxon>Pteridaceae</taxon>
        <taxon>Parkerioideae</taxon>
        <taxon>Ceratopteris</taxon>
    </lineage>
</organism>
<dbReference type="PANTHER" id="PTHR24015:SF548">
    <property type="entry name" value="OS08G0340900 PROTEIN"/>
    <property type="match status" value="1"/>
</dbReference>
<feature type="repeat" description="PPR" evidence="2">
    <location>
        <begin position="441"/>
        <end position="475"/>
    </location>
</feature>
<gene>
    <name evidence="4" type="ORF">KP509_06G022800</name>
</gene>
<dbReference type="FunFam" id="1.25.40.10:FF:000073">
    <property type="entry name" value="Pentatricopeptide repeat-containing protein chloroplastic"/>
    <property type="match status" value="1"/>
</dbReference>
<sequence length="930" mass="103321">MESFVSDQFASSTGADPPQGYHSKSIATFSRKVPFAKQTSSVICRRGRTTSKQSRQLNSGRKHDHLSFKKKINDFEMSLRTCAKNKDLVRGMRIHREAVDEGLAEVCSDTLIVMYAKCGALATAQELLEFYGSDNQSTWTALIAGYVRQKKYRKALDCFESMKRQRVAPSAIAYSCALKACGSLKLIHKGEQVHMEIRNQDLLKKDIVLGTTLVDMYARCGALSTAQEVLEELPSRDIFTWSALITGYARHDQGTQALKCLELMQREGLSPDSTTYSCSLKACGTIRSLEKGQQIHAQLVKQGLIGNDLVLSTALVDMYSKCGSLPRAQQMHEDLPFRDVVSWSALISGYAQQNKGMQALECFKKMKNEGLSPNAITYCCILNACGSIMAADEGVKIHDEIVRRGFLRNDIALGNALIDMYVKCGAFGKAQHVLAELPFRDTVSWGTLILGFIQQDQAEKALKCFEEMQHEGISPDSATMACILKACGMIRSIDTGRKFHVEISKQGSLGNDEMLGVSLIEMYAKCGELVMAERVFEELLYRDVFSWNAIIVGYTQNDQADKALKCYEKMQCQKVIPNALTFASILSACACVGALDKGAKIHEDILKQGLLDDDIVLGNALVNMYAKCCALTKASRVFEELPLWDVVSWNILITGYMEDGQGEEALDCFVHMEQNGILPDETTYICILKACGTLGALQKGQQIHEKISIQGLLQENVVIGTVLVDMYAKCGALQIAEQVLRELPSRDAVSWNALIAGYTQHGLAEEALNCLRQMQSDGFVPDSATLSSVLNACCHLGLVDKCLTYLVEMSIDHGVKPHLEHYTCMVDVFGRAGHLEKAVEIIRELPSSNHCVLWRALLGACHKWGDIKVGRWAFEQAVLLDRSDQAAYVLMYNLYRTFNMHAEAERIEVMRRRNATNHMQELAFTVMGIH</sequence>
<dbReference type="Pfam" id="PF13041">
    <property type="entry name" value="PPR_2"/>
    <property type="match status" value="7"/>
</dbReference>
<dbReference type="FunFam" id="1.25.40.10:FF:000196">
    <property type="entry name" value="Pentatricopeptide repeat-containing protein At4g14850"/>
    <property type="match status" value="1"/>
</dbReference>
<dbReference type="PROSITE" id="PS51375">
    <property type="entry name" value="PPR"/>
    <property type="match status" value="8"/>
</dbReference>
<protein>
    <recommendedName>
        <fullName evidence="6">Pentatricopeptide repeat-containing protein</fullName>
    </recommendedName>
</protein>
<accession>A0A8T2UM18</accession>
<dbReference type="FunFam" id="1.25.40.10:FF:000031">
    <property type="entry name" value="Pentatricopeptide repeat-containing protein mitochondrial"/>
    <property type="match status" value="1"/>
</dbReference>
<dbReference type="Gene3D" id="1.25.40.10">
    <property type="entry name" value="Tetratricopeptide repeat domain"/>
    <property type="match status" value="8"/>
</dbReference>
<feature type="repeat" description="PPR" evidence="2">
    <location>
        <begin position="339"/>
        <end position="373"/>
    </location>
</feature>
<dbReference type="Proteomes" id="UP000825935">
    <property type="component" value="Chromosome 6"/>
</dbReference>
<feature type="repeat" description="PPR" evidence="2">
    <location>
        <begin position="645"/>
        <end position="679"/>
    </location>
</feature>
<evidence type="ECO:0000256" key="2">
    <source>
        <dbReference type="PROSITE-ProRule" id="PRU00708"/>
    </source>
</evidence>
<feature type="repeat" description="PPR" evidence="2">
    <location>
        <begin position="237"/>
        <end position="271"/>
    </location>
</feature>
<dbReference type="PANTHER" id="PTHR24015">
    <property type="entry name" value="OS07G0578800 PROTEIN-RELATED"/>
    <property type="match status" value="1"/>
</dbReference>
<feature type="repeat" description="PPR" evidence="2">
    <location>
        <begin position="543"/>
        <end position="577"/>
    </location>
</feature>
<comment type="caution">
    <text evidence="4">The sequence shown here is derived from an EMBL/GenBank/DDBJ whole genome shotgun (WGS) entry which is preliminary data.</text>
</comment>
<feature type="repeat" description="PPR" evidence="2">
    <location>
        <begin position="747"/>
        <end position="781"/>
    </location>
</feature>
<evidence type="ECO:0008006" key="6">
    <source>
        <dbReference type="Google" id="ProtNLM"/>
    </source>
</evidence>
<dbReference type="SUPFAM" id="SSF48452">
    <property type="entry name" value="TPR-like"/>
    <property type="match status" value="1"/>
</dbReference>
<proteinExistence type="predicted"/>
<name>A0A8T2UM18_CERRI</name>
<dbReference type="FunFam" id="1.25.40.10:FF:000090">
    <property type="entry name" value="Pentatricopeptide repeat-containing protein, chloroplastic"/>
    <property type="match status" value="1"/>
</dbReference>
<dbReference type="InterPro" id="IPR002885">
    <property type="entry name" value="PPR_rpt"/>
</dbReference>
<dbReference type="GO" id="GO:0009451">
    <property type="term" value="P:RNA modification"/>
    <property type="evidence" value="ECO:0007669"/>
    <property type="project" value="InterPro"/>
</dbReference>
<dbReference type="Pfam" id="PF01535">
    <property type="entry name" value="PPR"/>
    <property type="match status" value="1"/>
</dbReference>
<evidence type="ECO:0000313" key="5">
    <source>
        <dbReference type="Proteomes" id="UP000825935"/>
    </source>
</evidence>
<dbReference type="FunFam" id="1.25.40.10:FF:000285">
    <property type="entry name" value="Pentatricopeptide repeat-containing protein, chloroplastic"/>
    <property type="match status" value="1"/>
</dbReference>
<dbReference type="AlphaFoldDB" id="A0A8T2UM18"/>
<evidence type="ECO:0000313" key="4">
    <source>
        <dbReference type="EMBL" id="KAH7434555.1"/>
    </source>
</evidence>
<dbReference type="NCBIfam" id="TIGR00756">
    <property type="entry name" value="PPR"/>
    <property type="match status" value="9"/>
</dbReference>
<dbReference type="EMBL" id="CM035411">
    <property type="protein sequence ID" value="KAH7434555.1"/>
    <property type="molecule type" value="Genomic_DNA"/>
</dbReference>
<dbReference type="InterPro" id="IPR046960">
    <property type="entry name" value="PPR_At4g14850-like_plant"/>
</dbReference>